<dbReference type="PANTHER" id="PTHR31102">
    <property type="match status" value="1"/>
</dbReference>
<evidence type="ECO:0000256" key="6">
    <source>
        <dbReference type="SAM" id="Phobius"/>
    </source>
</evidence>
<sequence>MLKENRTTTENEDSWADVLKNKEINVILCFSFIVLSVYIYLVSIMYRDILNPYDIKLIIQGNESSTIEDISDIEGSKSSILTLYFFLILSLISKSIAMKLFIPPYIGSMIIGMTLQNVEYLKNIFIIFPYYLEVTRLSAVIFVLLRTSLTINYVELKKYWKKAFFAGVPPTILGYISLILLTYFLFKTPLIISLSYAFVIGATGPAVPLFMSKILIDKKLGLQNGIGQIWRLSTSMDNILSIISLNIILDYTFSFNNYNFLHSLVHFILGIGIGFLFSVIFWYYPFDTYLPLFSITRTLMILGSCGGLLFYFKTIGYYSTPVIGILIFSFIAGIKYKKDSTDGIYSNEHSYIDNLWFNIFEPYLFIITGYHCDFRNYNWGNFTNSLLIIIFAILTKILFGIISTWFLKLKRNEKIFLSLSLIPRSSIQAANAIMIMNLTHDSEISKDGKNFYLTTITSLLLPAIFSQWIYYYLGNKLLKRFTIDDLKIQNVVVLEDKNSI</sequence>
<feature type="transmembrane region" description="Helical" evidence="6">
    <location>
        <begin position="290"/>
        <end position="311"/>
    </location>
</feature>
<dbReference type="AlphaFoldDB" id="A0A0N5BGD9"/>
<name>A0A0N5BGD9_STREA</name>
<evidence type="ECO:0000256" key="4">
    <source>
        <dbReference type="ARBA" id="ARBA00022989"/>
    </source>
</evidence>
<dbReference type="Proteomes" id="UP000046392">
    <property type="component" value="Unplaced"/>
</dbReference>
<dbReference type="GO" id="GO:0015297">
    <property type="term" value="F:antiporter activity"/>
    <property type="evidence" value="ECO:0007669"/>
    <property type="project" value="InterPro"/>
</dbReference>
<feature type="transmembrane region" description="Helical" evidence="6">
    <location>
        <begin position="451"/>
        <end position="473"/>
    </location>
</feature>
<keyword evidence="3 6" id="KW-0812">Transmembrane</keyword>
<keyword evidence="5 6" id="KW-0472">Membrane</keyword>
<feature type="transmembrane region" description="Helical" evidence="6">
    <location>
        <begin position="317"/>
        <end position="334"/>
    </location>
</feature>
<feature type="transmembrane region" description="Helical" evidence="6">
    <location>
        <begin position="237"/>
        <end position="254"/>
    </location>
</feature>
<feature type="domain" description="Cation/H+ exchanger transmembrane" evidence="7">
    <location>
        <begin position="88"/>
        <end position="464"/>
    </location>
</feature>
<evidence type="ECO:0000313" key="9">
    <source>
        <dbReference type="WBParaSite" id="SPAL_0000504600.1"/>
    </source>
</evidence>
<proteinExistence type="inferred from homology"/>
<keyword evidence="4 6" id="KW-1133">Transmembrane helix</keyword>
<dbReference type="GO" id="GO:0016020">
    <property type="term" value="C:membrane"/>
    <property type="evidence" value="ECO:0007669"/>
    <property type="project" value="UniProtKB-SubCell"/>
</dbReference>
<dbReference type="InterPro" id="IPR006153">
    <property type="entry name" value="Cation/H_exchanger_TM"/>
</dbReference>
<dbReference type="WBParaSite" id="SPAL_0000504600.1">
    <property type="protein sequence ID" value="SPAL_0000504600.1"/>
    <property type="gene ID" value="SPAL_0000504600"/>
</dbReference>
<feature type="transmembrane region" description="Helical" evidence="6">
    <location>
        <begin position="386"/>
        <end position="407"/>
    </location>
</feature>
<dbReference type="PANTHER" id="PTHR31102:SF1">
    <property type="entry name" value="CATION_H+ EXCHANGER DOMAIN-CONTAINING PROTEIN"/>
    <property type="match status" value="1"/>
</dbReference>
<evidence type="ECO:0000256" key="3">
    <source>
        <dbReference type="ARBA" id="ARBA00022692"/>
    </source>
</evidence>
<reference evidence="9" key="1">
    <citation type="submission" date="2017-02" db="UniProtKB">
        <authorList>
            <consortium name="WormBaseParasite"/>
        </authorList>
    </citation>
    <scope>IDENTIFICATION</scope>
</reference>
<dbReference type="InterPro" id="IPR051843">
    <property type="entry name" value="CPA1_transporter"/>
</dbReference>
<feature type="transmembrane region" description="Helical" evidence="6">
    <location>
        <begin position="260"/>
        <end position="283"/>
    </location>
</feature>
<comment type="subcellular location">
    <subcellularLocation>
        <location evidence="1">Membrane</location>
        <topology evidence="1">Multi-pass membrane protein</topology>
    </subcellularLocation>
</comment>
<feature type="transmembrane region" description="Helical" evidence="6">
    <location>
        <begin position="192"/>
        <end position="216"/>
    </location>
</feature>
<dbReference type="GO" id="GO:1902600">
    <property type="term" value="P:proton transmembrane transport"/>
    <property type="evidence" value="ECO:0007669"/>
    <property type="project" value="InterPro"/>
</dbReference>
<evidence type="ECO:0000256" key="1">
    <source>
        <dbReference type="ARBA" id="ARBA00004141"/>
    </source>
</evidence>
<feature type="transmembrane region" description="Helical" evidence="6">
    <location>
        <begin position="419"/>
        <end position="439"/>
    </location>
</feature>
<evidence type="ECO:0000256" key="5">
    <source>
        <dbReference type="ARBA" id="ARBA00023136"/>
    </source>
</evidence>
<dbReference type="InterPro" id="IPR038770">
    <property type="entry name" value="Na+/solute_symporter_sf"/>
</dbReference>
<organism evidence="8 9">
    <name type="scientific">Strongyloides papillosus</name>
    <name type="common">Intestinal threadworm</name>
    <dbReference type="NCBI Taxonomy" id="174720"/>
    <lineage>
        <taxon>Eukaryota</taxon>
        <taxon>Metazoa</taxon>
        <taxon>Ecdysozoa</taxon>
        <taxon>Nematoda</taxon>
        <taxon>Chromadorea</taxon>
        <taxon>Rhabditida</taxon>
        <taxon>Tylenchina</taxon>
        <taxon>Panagrolaimomorpha</taxon>
        <taxon>Strongyloidoidea</taxon>
        <taxon>Strongyloididae</taxon>
        <taxon>Strongyloides</taxon>
    </lineage>
</organism>
<evidence type="ECO:0000259" key="7">
    <source>
        <dbReference type="Pfam" id="PF00999"/>
    </source>
</evidence>
<comment type="similarity">
    <text evidence="2">Belongs to the monovalent cation:proton antiporter 1 (CPA1) transporter (TC 2.A.36) family.</text>
</comment>
<feature type="transmembrane region" description="Helical" evidence="6">
    <location>
        <begin position="126"/>
        <end position="145"/>
    </location>
</feature>
<protein>
    <submittedName>
        <fullName evidence="9">Na_H_Exchanger domain-containing protein</fullName>
    </submittedName>
</protein>
<keyword evidence="8" id="KW-1185">Reference proteome</keyword>
<feature type="transmembrane region" description="Helical" evidence="6">
    <location>
        <begin position="24"/>
        <end position="46"/>
    </location>
</feature>
<accession>A0A0N5BGD9</accession>
<feature type="transmembrane region" description="Helical" evidence="6">
    <location>
        <begin position="165"/>
        <end position="186"/>
    </location>
</feature>
<evidence type="ECO:0000313" key="8">
    <source>
        <dbReference type="Proteomes" id="UP000046392"/>
    </source>
</evidence>
<evidence type="ECO:0000256" key="2">
    <source>
        <dbReference type="ARBA" id="ARBA00007367"/>
    </source>
</evidence>
<dbReference type="Pfam" id="PF00999">
    <property type="entry name" value="Na_H_Exchanger"/>
    <property type="match status" value="1"/>
</dbReference>
<dbReference type="Gene3D" id="1.20.1530.20">
    <property type="match status" value="1"/>
</dbReference>
<feature type="transmembrane region" description="Helical" evidence="6">
    <location>
        <begin position="83"/>
        <end position="106"/>
    </location>
</feature>